<evidence type="ECO:0000313" key="13">
    <source>
        <dbReference type="Proteomes" id="UP000784294"/>
    </source>
</evidence>
<feature type="domain" description="Protein kinase" evidence="11">
    <location>
        <begin position="1"/>
        <end position="164"/>
    </location>
</feature>
<accession>A0A3S5A5N2</accession>
<dbReference type="PANTHER" id="PTHR24356">
    <property type="entry name" value="SERINE/THREONINE-PROTEIN KINASE"/>
    <property type="match status" value="1"/>
</dbReference>
<evidence type="ECO:0000256" key="6">
    <source>
        <dbReference type="ARBA" id="ARBA00022777"/>
    </source>
</evidence>
<evidence type="ECO:0000256" key="9">
    <source>
        <dbReference type="ARBA" id="ARBA00047899"/>
    </source>
</evidence>
<evidence type="ECO:0000256" key="7">
    <source>
        <dbReference type="ARBA" id="ARBA00022840"/>
    </source>
</evidence>
<dbReference type="EMBL" id="CAAALY010015144">
    <property type="protein sequence ID" value="VEL12567.1"/>
    <property type="molecule type" value="Genomic_DNA"/>
</dbReference>
<keyword evidence="6" id="KW-0418">Kinase</keyword>
<gene>
    <name evidence="12" type="ORF">PXEA_LOCUS6007</name>
</gene>
<dbReference type="EC" id="2.7.11.1" evidence="1"/>
<dbReference type="InterPro" id="IPR011009">
    <property type="entry name" value="Kinase-like_dom_sf"/>
</dbReference>
<evidence type="ECO:0000256" key="2">
    <source>
        <dbReference type="ARBA" id="ARBA00022148"/>
    </source>
</evidence>
<dbReference type="OrthoDB" id="162894at2759"/>
<evidence type="ECO:0000256" key="1">
    <source>
        <dbReference type="ARBA" id="ARBA00012513"/>
    </source>
</evidence>
<dbReference type="AlphaFoldDB" id="A0A3S5A5N2"/>
<keyword evidence="13" id="KW-1185">Reference proteome</keyword>
<dbReference type="GO" id="GO:0035556">
    <property type="term" value="P:intracellular signal transduction"/>
    <property type="evidence" value="ECO:0007669"/>
    <property type="project" value="TreeGrafter"/>
</dbReference>
<dbReference type="GO" id="GO:0005524">
    <property type="term" value="F:ATP binding"/>
    <property type="evidence" value="ECO:0007669"/>
    <property type="project" value="UniProtKB-KW"/>
</dbReference>
<dbReference type="GO" id="GO:0004674">
    <property type="term" value="F:protein serine/threonine kinase activity"/>
    <property type="evidence" value="ECO:0007669"/>
    <property type="project" value="UniProtKB-KW"/>
</dbReference>
<dbReference type="PROSITE" id="PS50011">
    <property type="entry name" value="PROTEIN_KINASE_DOM"/>
    <property type="match status" value="1"/>
</dbReference>
<dbReference type="PANTHER" id="PTHR24356:SF1">
    <property type="entry name" value="SERINE_THREONINE-PROTEIN KINASE GREATWALL"/>
    <property type="match status" value="1"/>
</dbReference>
<evidence type="ECO:0000256" key="3">
    <source>
        <dbReference type="ARBA" id="ARBA00022527"/>
    </source>
</evidence>
<comment type="catalytic activity">
    <reaction evidence="9">
        <text>L-threonyl-[protein] + ATP = O-phospho-L-threonyl-[protein] + ADP + H(+)</text>
        <dbReference type="Rhea" id="RHEA:46608"/>
        <dbReference type="Rhea" id="RHEA-COMP:11060"/>
        <dbReference type="Rhea" id="RHEA-COMP:11605"/>
        <dbReference type="ChEBI" id="CHEBI:15378"/>
        <dbReference type="ChEBI" id="CHEBI:30013"/>
        <dbReference type="ChEBI" id="CHEBI:30616"/>
        <dbReference type="ChEBI" id="CHEBI:61977"/>
        <dbReference type="ChEBI" id="CHEBI:456216"/>
        <dbReference type="EC" id="2.7.11.1"/>
    </reaction>
</comment>
<evidence type="ECO:0000256" key="10">
    <source>
        <dbReference type="ARBA" id="ARBA00048679"/>
    </source>
</evidence>
<dbReference type="Proteomes" id="UP000784294">
    <property type="component" value="Unassembled WGS sequence"/>
</dbReference>
<evidence type="ECO:0000313" key="12">
    <source>
        <dbReference type="EMBL" id="VEL12567.1"/>
    </source>
</evidence>
<keyword evidence="5" id="KW-0547">Nucleotide-binding</keyword>
<dbReference type="SUPFAM" id="SSF56112">
    <property type="entry name" value="Protein kinase-like (PK-like)"/>
    <property type="match status" value="1"/>
</dbReference>
<comment type="caution">
    <text evidence="12">The sequence shown here is derived from an EMBL/GenBank/DDBJ whole genome shotgun (WGS) entry which is preliminary data.</text>
</comment>
<name>A0A3S5A5N2_9PLAT</name>
<organism evidence="12 13">
    <name type="scientific">Protopolystoma xenopodis</name>
    <dbReference type="NCBI Taxonomy" id="117903"/>
    <lineage>
        <taxon>Eukaryota</taxon>
        <taxon>Metazoa</taxon>
        <taxon>Spiralia</taxon>
        <taxon>Lophotrochozoa</taxon>
        <taxon>Platyhelminthes</taxon>
        <taxon>Monogenea</taxon>
        <taxon>Polyopisthocotylea</taxon>
        <taxon>Polystomatidea</taxon>
        <taxon>Polystomatidae</taxon>
        <taxon>Protopolystoma</taxon>
    </lineage>
</organism>
<sequence>MDEYKENLAPCDSTQFRPYCASASVSEKTQSQASINLHSTTTVTTTSFSPPPSSIENCSHIAPNIECSNNNNCHDAHTRLLGTPDYLAPELLLALSETTSEQCCCERQHLPQTPQNETHTLEVECCPAVDWWALGVIVFEMLTGLPPFTGDTPEAVFNNIIKLG</sequence>
<protein>
    <recommendedName>
        <fullName evidence="2">Serine/threonine-protein kinase greatwall</fullName>
        <ecNumber evidence="1">2.7.11.1</ecNumber>
    </recommendedName>
    <alternativeName>
        <fullName evidence="8">Microtubule-associated serine/threonine-protein kinase-like</fullName>
    </alternativeName>
</protein>
<evidence type="ECO:0000256" key="4">
    <source>
        <dbReference type="ARBA" id="ARBA00022679"/>
    </source>
</evidence>
<keyword evidence="3" id="KW-0723">Serine/threonine-protein kinase</keyword>
<comment type="catalytic activity">
    <reaction evidence="10">
        <text>L-seryl-[protein] + ATP = O-phospho-L-seryl-[protein] + ADP + H(+)</text>
        <dbReference type="Rhea" id="RHEA:17989"/>
        <dbReference type="Rhea" id="RHEA-COMP:9863"/>
        <dbReference type="Rhea" id="RHEA-COMP:11604"/>
        <dbReference type="ChEBI" id="CHEBI:15378"/>
        <dbReference type="ChEBI" id="CHEBI:29999"/>
        <dbReference type="ChEBI" id="CHEBI:30616"/>
        <dbReference type="ChEBI" id="CHEBI:83421"/>
        <dbReference type="ChEBI" id="CHEBI:456216"/>
        <dbReference type="EC" id="2.7.11.1"/>
    </reaction>
</comment>
<keyword evidence="4" id="KW-0808">Transferase</keyword>
<reference evidence="12" key="1">
    <citation type="submission" date="2018-11" db="EMBL/GenBank/DDBJ databases">
        <authorList>
            <consortium name="Pathogen Informatics"/>
        </authorList>
    </citation>
    <scope>NUCLEOTIDE SEQUENCE</scope>
</reference>
<proteinExistence type="predicted"/>
<dbReference type="InterPro" id="IPR050236">
    <property type="entry name" value="Ser_Thr_kinase_AGC"/>
</dbReference>
<evidence type="ECO:0000259" key="11">
    <source>
        <dbReference type="PROSITE" id="PS50011"/>
    </source>
</evidence>
<evidence type="ECO:0000256" key="5">
    <source>
        <dbReference type="ARBA" id="ARBA00022741"/>
    </source>
</evidence>
<dbReference type="Gene3D" id="1.10.510.10">
    <property type="entry name" value="Transferase(Phosphotransferase) domain 1"/>
    <property type="match status" value="1"/>
</dbReference>
<keyword evidence="7" id="KW-0067">ATP-binding</keyword>
<dbReference type="InterPro" id="IPR000719">
    <property type="entry name" value="Prot_kinase_dom"/>
</dbReference>
<evidence type="ECO:0000256" key="8">
    <source>
        <dbReference type="ARBA" id="ARBA00033099"/>
    </source>
</evidence>